<comment type="caution">
    <text evidence="2">The sequence shown here is derived from an EMBL/GenBank/DDBJ whole genome shotgun (WGS) entry which is preliminary data.</text>
</comment>
<evidence type="ECO:0000313" key="3">
    <source>
        <dbReference type="Proteomes" id="UP001597460"/>
    </source>
</evidence>
<feature type="signal peptide" evidence="1">
    <location>
        <begin position="1"/>
        <end position="22"/>
    </location>
</feature>
<reference evidence="3" key="1">
    <citation type="journal article" date="2019" name="Int. J. Syst. Evol. Microbiol.">
        <title>The Global Catalogue of Microorganisms (GCM) 10K type strain sequencing project: providing services to taxonomists for standard genome sequencing and annotation.</title>
        <authorList>
            <consortium name="The Broad Institute Genomics Platform"/>
            <consortium name="The Broad Institute Genome Sequencing Center for Infectious Disease"/>
            <person name="Wu L."/>
            <person name="Ma J."/>
        </authorList>
    </citation>
    <scope>NUCLEOTIDE SEQUENCE [LARGE SCALE GENOMIC DNA]</scope>
    <source>
        <strain evidence="3">KCTC 52042</strain>
    </source>
</reference>
<evidence type="ECO:0000256" key="1">
    <source>
        <dbReference type="SAM" id="SignalP"/>
    </source>
</evidence>
<dbReference type="EMBL" id="JBHULI010000002">
    <property type="protein sequence ID" value="MFD2531256.1"/>
    <property type="molecule type" value="Genomic_DNA"/>
</dbReference>
<dbReference type="RefSeq" id="WP_390297957.1">
    <property type="nucleotide sequence ID" value="NZ_JBHULI010000002.1"/>
</dbReference>
<gene>
    <name evidence="2" type="ORF">ACFSVN_02215</name>
</gene>
<protein>
    <submittedName>
        <fullName evidence="2">Uncharacterized protein</fullName>
    </submittedName>
</protein>
<accession>A0ABW5JG72</accession>
<feature type="chain" id="PRO_5046912759" evidence="1">
    <location>
        <begin position="23"/>
        <end position="167"/>
    </location>
</feature>
<dbReference type="Proteomes" id="UP001597460">
    <property type="component" value="Unassembled WGS sequence"/>
</dbReference>
<keyword evidence="3" id="KW-1185">Reference proteome</keyword>
<evidence type="ECO:0000313" key="2">
    <source>
        <dbReference type="EMBL" id="MFD2531256.1"/>
    </source>
</evidence>
<sequence length="167" mass="18708">MKSLNIFSSLFLVLLLSSSGYGQNEVLREQNSLYGISEFGVVVNVEKPEGLDNISIPVDSVRNLMLKELSSLPVTILEYETLQQSDQLPILYLHINIMEGMAGTLSFTGQLLFYQPAKLPLNNDLRTMAATWHDSFIGVVTPDLANYIISRSSRLTSNFRIDYESVN</sequence>
<organism evidence="2 3">
    <name type="scientific">Gracilimonas halophila</name>
    <dbReference type="NCBI Taxonomy" id="1834464"/>
    <lineage>
        <taxon>Bacteria</taxon>
        <taxon>Pseudomonadati</taxon>
        <taxon>Balneolota</taxon>
        <taxon>Balneolia</taxon>
        <taxon>Balneolales</taxon>
        <taxon>Balneolaceae</taxon>
        <taxon>Gracilimonas</taxon>
    </lineage>
</organism>
<keyword evidence="1" id="KW-0732">Signal</keyword>
<proteinExistence type="predicted"/>
<name>A0ABW5JG72_9BACT</name>